<dbReference type="NCBIfam" id="NF041278">
    <property type="entry name" value="CmcJ_NvfI_EfuI"/>
    <property type="match status" value="1"/>
</dbReference>
<organism evidence="3 4">
    <name type="scientific">Clohesyomyces aquaticus</name>
    <dbReference type="NCBI Taxonomy" id="1231657"/>
    <lineage>
        <taxon>Eukaryota</taxon>
        <taxon>Fungi</taxon>
        <taxon>Dikarya</taxon>
        <taxon>Ascomycota</taxon>
        <taxon>Pezizomycotina</taxon>
        <taxon>Dothideomycetes</taxon>
        <taxon>Pleosporomycetidae</taxon>
        <taxon>Pleosporales</taxon>
        <taxon>Lindgomycetaceae</taxon>
        <taxon>Clohesyomyces</taxon>
    </lineage>
</organism>
<dbReference type="OrthoDB" id="412788at2759"/>
<evidence type="ECO:0000313" key="4">
    <source>
        <dbReference type="Proteomes" id="UP000193144"/>
    </source>
</evidence>
<feature type="region of interest" description="Disordered" evidence="2">
    <location>
        <begin position="1"/>
        <end position="35"/>
    </location>
</feature>
<dbReference type="PANTHER" id="PTHR34598">
    <property type="entry name" value="BLL6449 PROTEIN"/>
    <property type="match status" value="1"/>
</dbReference>
<comment type="caution">
    <text evidence="3">The sequence shown here is derived from an EMBL/GenBank/DDBJ whole genome shotgun (WGS) entry which is preliminary data.</text>
</comment>
<sequence length="304" mass="34042">MTTAAYRRTPADELSTGQPVPAASKSEDVNFQGLPIPRGPVTASLSFYEAPADGSRPYNYVEKQPEGVPQRNFGESWNDVTINDLRGQEDKFTLDNNAFAALSNVPSEERDFQSDERIRQVYYPEVEKLLLEKVPGANRVVLFDYTIRRSTPDADRAPVTRVHIDQTASSAAARVRLHNPDEAETLLQGRYRIINVWRPLNGPVMAHPLGVSDSATVEDADLVPVEHRYPDRTGETAGVQHNPQQKWYYWSGMTNEERLLLKCYDSDETVGAWGRVPHTAFSDPRTPEGAIGRESIEVRALVYG</sequence>
<dbReference type="Proteomes" id="UP000193144">
    <property type="component" value="Unassembled WGS sequence"/>
</dbReference>
<evidence type="ECO:0008006" key="5">
    <source>
        <dbReference type="Google" id="ProtNLM"/>
    </source>
</evidence>
<dbReference type="PANTHER" id="PTHR34598:SF1">
    <property type="entry name" value="PUTATIVE (AFU_ORTHOLOGUE AFUA_3G13140)-RELATED"/>
    <property type="match status" value="1"/>
</dbReference>
<gene>
    <name evidence="3" type="ORF">BCR34DRAFT_499487</name>
</gene>
<reference evidence="3 4" key="1">
    <citation type="submission" date="2016-07" db="EMBL/GenBank/DDBJ databases">
        <title>Pervasive Adenine N6-methylation of Active Genes in Fungi.</title>
        <authorList>
            <consortium name="DOE Joint Genome Institute"/>
            <person name="Mondo S.J."/>
            <person name="Dannebaum R.O."/>
            <person name="Kuo R.C."/>
            <person name="Labutti K."/>
            <person name="Haridas S."/>
            <person name="Kuo A."/>
            <person name="Salamov A."/>
            <person name="Ahrendt S.R."/>
            <person name="Lipzen A."/>
            <person name="Sullivan W."/>
            <person name="Andreopoulos W.B."/>
            <person name="Clum A."/>
            <person name="Lindquist E."/>
            <person name="Daum C."/>
            <person name="Ramamoorthy G.K."/>
            <person name="Gryganskyi A."/>
            <person name="Culley D."/>
            <person name="Magnuson J.K."/>
            <person name="James T.Y."/>
            <person name="O'Malley M.A."/>
            <person name="Stajich J.E."/>
            <person name="Spatafora J.W."/>
            <person name="Visel A."/>
            <person name="Grigoriev I.V."/>
        </authorList>
    </citation>
    <scope>NUCLEOTIDE SEQUENCE [LARGE SCALE GENOMIC DNA]</scope>
    <source>
        <strain evidence="3 4">CBS 115471</strain>
    </source>
</reference>
<keyword evidence="4" id="KW-1185">Reference proteome</keyword>
<dbReference type="EMBL" id="MCFA01000317">
    <property type="protein sequence ID" value="ORX94146.1"/>
    <property type="molecule type" value="Genomic_DNA"/>
</dbReference>
<evidence type="ECO:0000256" key="1">
    <source>
        <dbReference type="ARBA" id="ARBA00023604"/>
    </source>
</evidence>
<comment type="similarity">
    <text evidence="1">Belongs to the asaB hydroxylase/desaturase family.</text>
</comment>
<accession>A0A1Y1Y8T0</accession>
<dbReference type="GO" id="GO:0016491">
    <property type="term" value="F:oxidoreductase activity"/>
    <property type="evidence" value="ECO:0007669"/>
    <property type="project" value="InterPro"/>
</dbReference>
<evidence type="ECO:0000313" key="3">
    <source>
        <dbReference type="EMBL" id="ORX94146.1"/>
    </source>
</evidence>
<proteinExistence type="inferred from homology"/>
<dbReference type="InterPro" id="IPR044053">
    <property type="entry name" value="AsaB-like"/>
</dbReference>
<dbReference type="STRING" id="1231657.A0A1Y1Y8T0"/>
<name>A0A1Y1Y8T0_9PLEO</name>
<protein>
    <recommendedName>
        <fullName evidence="5">Methyltransferase</fullName>
    </recommendedName>
</protein>
<dbReference type="AlphaFoldDB" id="A0A1Y1Y8T0"/>
<evidence type="ECO:0000256" key="2">
    <source>
        <dbReference type="SAM" id="MobiDB-lite"/>
    </source>
</evidence>